<keyword evidence="9" id="KW-1185">Reference proteome</keyword>
<dbReference type="GO" id="GO:0016592">
    <property type="term" value="C:mediator complex"/>
    <property type="evidence" value="ECO:0007669"/>
    <property type="project" value="InterPro"/>
</dbReference>
<accession>A0A2S5BFH9</accession>
<keyword evidence="6" id="KW-0175">Coiled coil</keyword>
<organism evidence="8 9">
    <name type="scientific">Rhodotorula taiwanensis</name>
    <dbReference type="NCBI Taxonomy" id="741276"/>
    <lineage>
        <taxon>Eukaryota</taxon>
        <taxon>Fungi</taxon>
        <taxon>Dikarya</taxon>
        <taxon>Basidiomycota</taxon>
        <taxon>Pucciniomycotina</taxon>
        <taxon>Microbotryomycetes</taxon>
        <taxon>Sporidiobolales</taxon>
        <taxon>Sporidiobolaceae</taxon>
        <taxon>Rhodotorula</taxon>
    </lineage>
</organism>
<dbReference type="GO" id="GO:0003712">
    <property type="term" value="F:transcription coregulator activity"/>
    <property type="evidence" value="ECO:0007669"/>
    <property type="project" value="InterPro"/>
</dbReference>
<comment type="subcellular location">
    <subcellularLocation>
        <location evidence="1">Nucleus</location>
    </subcellularLocation>
</comment>
<dbReference type="InterPro" id="IPR009332">
    <property type="entry name" value="Med22"/>
</dbReference>
<evidence type="ECO:0000256" key="5">
    <source>
        <dbReference type="ARBA" id="ARBA00023242"/>
    </source>
</evidence>
<evidence type="ECO:0000256" key="7">
    <source>
        <dbReference type="SAM" id="MobiDB-lite"/>
    </source>
</evidence>
<dbReference type="PANTHER" id="PTHR12434:SF6">
    <property type="entry name" value="MEDIATOR OF RNA POLYMERASE II TRANSCRIPTION SUBUNIT 22"/>
    <property type="match status" value="1"/>
</dbReference>
<evidence type="ECO:0000256" key="2">
    <source>
        <dbReference type="ARBA" id="ARBA00005942"/>
    </source>
</evidence>
<dbReference type="GO" id="GO:0006357">
    <property type="term" value="P:regulation of transcription by RNA polymerase II"/>
    <property type="evidence" value="ECO:0007669"/>
    <property type="project" value="InterPro"/>
</dbReference>
<keyword evidence="3" id="KW-0805">Transcription regulation</keyword>
<dbReference type="Pfam" id="PF06179">
    <property type="entry name" value="Med22"/>
    <property type="match status" value="1"/>
</dbReference>
<feature type="coiled-coil region" evidence="6">
    <location>
        <begin position="197"/>
        <end position="224"/>
    </location>
</feature>
<protein>
    <submittedName>
        <fullName evidence="8">Uncharacterized protein</fullName>
    </submittedName>
</protein>
<feature type="compositionally biased region" description="Gly residues" evidence="7">
    <location>
        <begin position="33"/>
        <end position="45"/>
    </location>
</feature>
<keyword evidence="4" id="KW-0804">Transcription</keyword>
<dbReference type="PANTHER" id="PTHR12434">
    <property type="entry name" value="MEDIATOR OF RNA POLYMERASE II TRANSCRIPTION SUBUNIT 22"/>
    <property type="match status" value="1"/>
</dbReference>
<dbReference type="EMBL" id="PJQD01000014">
    <property type="protein sequence ID" value="POY75503.1"/>
    <property type="molecule type" value="Genomic_DNA"/>
</dbReference>
<evidence type="ECO:0000313" key="8">
    <source>
        <dbReference type="EMBL" id="POY75503.1"/>
    </source>
</evidence>
<sequence length="235" mass="24820">MSSHPAAGSRAIAQTDVRKRTVLPSTLQNLRAGGSGGQGGGGGGPDLTSDEYLDRQEEELNRRVDVNVDQLVEGMKDLVSLAKPSLAIRSPSVAVSSSGVPVVDEERRCMYAVTPVHFAVASLACLPSSSPPTALPRLHLAMTTFDPSNPPHPSASAQRSLAVELKTQQMLGSAHSLLGLAHTLKLLHLFGDEEAGVQVQEKRSTELRSEIARLRARLQELASEPGTEPQAAAPA</sequence>
<keyword evidence="5" id="KW-0539">Nucleus</keyword>
<dbReference type="OrthoDB" id="203279at2759"/>
<evidence type="ECO:0000313" key="9">
    <source>
        <dbReference type="Proteomes" id="UP000237144"/>
    </source>
</evidence>
<evidence type="ECO:0000256" key="1">
    <source>
        <dbReference type="ARBA" id="ARBA00004123"/>
    </source>
</evidence>
<proteinExistence type="inferred from homology"/>
<dbReference type="AlphaFoldDB" id="A0A2S5BFH9"/>
<dbReference type="Proteomes" id="UP000237144">
    <property type="component" value="Unassembled WGS sequence"/>
</dbReference>
<feature type="region of interest" description="Disordered" evidence="7">
    <location>
        <begin position="1"/>
        <end position="50"/>
    </location>
</feature>
<evidence type="ECO:0000256" key="3">
    <source>
        <dbReference type="ARBA" id="ARBA00023015"/>
    </source>
</evidence>
<evidence type="ECO:0000256" key="6">
    <source>
        <dbReference type="SAM" id="Coils"/>
    </source>
</evidence>
<name>A0A2S5BFH9_9BASI</name>
<comment type="caution">
    <text evidence="8">The sequence shown here is derived from an EMBL/GenBank/DDBJ whole genome shotgun (WGS) entry which is preliminary data.</text>
</comment>
<evidence type="ECO:0000256" key="4">
    <source>
        <dbReference type="ARBA" id="ARBA00023163"/>
    </source>
</evidence>
<dbReference type="STRING" id="741276.A0A2S5BFH9"/>
<reference evidence="8 9" key="1">
    <citation type="journal article" date="2018" name="Front. Microbiol.">
        <title>Prospects for Fungal Bioremediation of Acidic Radioactive Waste Sites: Characterization and Genome Sequence of Rhodotorula taiwanensis MD1149.</title>
        <authorList>
            <person name="Tkavc R."/>
            <person name="Matrosova V.Y."/>
            <person name="Grichenko O.E."/>
            <person name="Gostincar C."/>
            <person name="Volpe R.P."/>
            <person name="Klimenkova P."/>
            <person name="Gaidamakova E.K."/>
            <person name="Zhou C.E."/>
            <person name="Stewart B.J."/>
            <person name="Lyman M.G."/>
            <person name="Malfatti S.A."/>
            <person name="Rubinfeld B."/>
            <person name="Courtot M."/>
            <person name="Singh J."/>
            <person name="Dalgard C.L."/>
            <person name="Hamilton T."/>
            <person name="Frey K.G."/>
            <person name="Gunde-Cimerman N."/>
            <person name="Dugan L."/>
            <person name="Daly M.J."/>
        </authorList>
    </citation>
    <scope>NUCLEOTIDE SEQUENCE [LARGE SCALE GENOMIC DNA]</scope>
    <source>
        <strain evidence="8 9">MD1149</strain>
    </source>
</reference>
<comment type="similarity">
    <text evidence="2">Belongs to the Mediator complex subunit 22 family.</text>
</comment>
<gene>
    <name evidence="8" type="ORF">BMF94_1405</name>
</gene>